<comment type="caution">
    <text evidence="2">The sequence shown here is derived from an EMBL/GenBank/DDBJ whole genome shotgun (WGS) entry which is preliminary data.</text>
</comment>
<keyword evidence="3" id="KW-1185">Reference proteome</keyword>
<feature type="domain" description="Resolvase/invertase-type recombinase catalytic" evidence="1">
    <location>
        <begin position="1"/>
        <end position="21"/>
    </location>
</feature>
<evidence type="ECO:0000259" key="1">
    <source>
        <dbReference type="PROSITE" id="PS51736"/>
    </source>
</evidence>
<proteinExistence type="predicted"/>
<reference evidence="2 3" key="1">
    <citation type="submission" date="2023-05" db="EMBL/GenBank/DDBJ databases">
        <title>Actinoplanes sp. NEAU-A12 genome sequencing.</title>
        <authorList>
            <person name="Wang Z.-S."/>
        </authorList>
    </citation>
    <scope>NUCLEOTIDE SEQUENCE [LARGE SCALE GENOMIC DNA]</scope>
    <source>
        <strain evidence="2 3">NEAU-A12</strain>
    </source>
</reference>
<dbReference type="RefSeq" id="WP_282758534.1">
    <property type="nucleotide sequence ID" value="NZ_JASCTH010000005.1"/>
</dbReference>
<dbReference type="PROSITE" id="PS51736">
    <property type="entry name" value="RECOMBINASES_3"/>
    <property type="match status" value="1"/>
</dbReference>
<gene>
    <name evidence="2" type="ORF">QLQ12_08870</name>
</gene>
<protein>
    <recommendedName>
        <fullName evidence="1">Resolvase/invertase-type recombinase catalytic domain-containing protein</fullName>
    </recommendedName>
</protein>
<organism evidence="2 3">
    <name type="scientific">Actinoplanes sandaracinus</name>
    <dbReference type="NCBI Taxonomy" id="3045177"/>
    <lineage>
        <taxon>Bacteria</taxon>
        <taxon>Bacillati</taxon>
        <taxon>Actinomycetota</taxon>
        <taxon>Actinomycetes</taxon>
        <taxon>Micromonosporales</taxon>
        <taxon>Micromonosporaceae</taxon>
        <taxon>Actinoplanes</taxon>
    </lineage>
</organism>
<sequence>MEREYIRDKTLEGRESARIRGKTIGGASVTDNTMLPMALHLRAQELSLRDIAAQLVITKGKMKGPAPVPRDGAAAVA</sequence>
<dbReference type="EMBL" id="JASCTH010000005">
    <property type="protein sequence ID" value="MDI6098711.1"/>
    <property type="molecule type" value="Genomic_DNA"/>
</dbReference>
<dbReference type="InterPro" id="IPR006119">
    <property type="entry name" value="Resolv_N"/>
</dbReference>
<name>A0ABT6WG55_9ACTN</name>
<evidence type="ECO:0000313" key="2">
    <source>
        <dbReference type="EMBL" id="MDI6098711.1"/>
    </source>
</evidence>
<dbReference type="Proteomes" id="UP001241758">
    <property type="component" value="Unassembled WGS sequence"/>
</dbReference>
<evidence type="ECO:0000313" key="3">
    <source>
        <dbReference type="Proteomes" id="UP001241758"/>
    </source>
</evidence>
<accession>A0ABT6WG55</accession>